<proteinExistence type="predicted"/>
<dbReference type="Proteomes" id="UP001174694">
    <property type="component" value="Unassembled WGS sequence"/>
</dbReference>
<feature type="region of interest" description="Disordered" evidence="1">
    <location>
        <begin position="1"/>
        <end position="102"/>
    </location>
</feature>
<feature type="compositionally biased region" description="Basic and acidic residues" evidence="1">
    <location>
        <begin position="16"/>
        <end position="31"/>
    </location>
</feature>
<feature type="compositionally biased region" description="Basic and acidic residues" evidence="1">
    <location>
        <begin position="88"/>
        <end position="102"/>
    </location>
</feature>
<feature type="compositionally biased region" description="Acidic residues" evidence="1">
    <location>
        <begin position="75"/>
        <end position="87"/>
    </location>
</feature>
<evidence type="ECO:0000256" key="1">
    <source>
        <dbReference type="SAM" id="MobiDB-lite"/>
    </source>
</evidence>
<evidence type="ECO:0000313" key="2">
    <source>
        <dbReference type="EMBL" id="KAJ9141825.1"/>
    </source>
</evidence>
<dbReference type="AlphaFoldDB" id="A0AA38VDB5"/>
<feature type="region of interest" description="Disordered" evidence="1">
    <location>
        <begin position="357"/>
        <end position="410"/>
    </location>
</feature>
<keyword evidence="3" id="KW-1185">Reference proteome</keyword>
<evidence type="ECO:0000313" key="3">
    <source>
        <dbReference type="Proteomes" id="UP001174694"/>
    </source>
</evidence>
<accession>A0AA38VDB5</accession>
<dbReference type="EMBL" id="JANBVO010000024">
    <property type="protein sequence ID" value="KAJ9141825.1"/>
    <property type="molecule type" value="Genomic_DNA"/>
</dbReference>
<protein>
    <submittedName>
        <fullName evidence="2">Uncharacterized protein</fullName>
    </submittedName>
</protein>
<gene>
    <name evidence="2" type="ORF">NKR23_g7667</name>
</gene>
<reference evidence="2" key="1">
    <citation type="submission" date="2022-07" db="EMBL/GenBank/DDBJ databases">
        <title>Fungi with potential for degradation of polypropylene.</title>
        <authorList>
            <person name="Gostincar C."/>
        </authorList>
    </citation>
    <scope>NUCLEOTIDE SEQUENCE</scope>
    <source>
        <strain evidence="2">EXF-13308</strain>
    </source>
</reference>
<feature type="compositionally biased region" description="Low complexity" evidence="1">
    <location>
        <begin position="360"/>
        <end position="374"/>
    </location>
</feature>
<organism evidence="2 3">
    <name type="scientific">Pleurostoma richardsiae</name>
    <dbReference type="NCBI Taxonomy" id="41990"/>
    <lineage>
        <taxon>Eukaryota</taxon>
        <taxon>Fungi</taxon>
        <taxon>Dikarya</taxon>
        <taxon>Ascomycota</taxon>
        <taxon>Pezizomycotina</taxon>
        <taxon>Sordariomycetes</taxon>
        <taxon>Sordariomycetidae</taxon>
        <taxon>Calosphaeriales</taxon>
        <taxon>Pleurostomataceae</taxon>
        <taxon>Pleurostoma</taxon>
    </lineage>
</organism>
<name>A0AA38VDB5_9PEZI</name>
<sequence>MKPGFSEETQVVVAERPWKTRRGNDSSKLDVNDSQPDQSPGVDAESSNADNGYDDAGHDNTRNANNGGENGAGDDSADDDTDDDDNATDDKAGENKTGEDKVAAVKAAAVRAIMKKIEKGVQDVKSVLDMNSKPLIQMKDVLSELEKFQSHDVRSDSDKFTDLGDWLLHVADQLWILSNNQDRQSRYGVMIKWILRQTSSTLEILQKKVAPKRRTRKSALAFNTTMLKTDHETTSERTRRMWKQDSRYCDELVNGVFERQGEIALVLYSILAVKDYRLRPLRQVRKLQRPEVLSEIAEQFAELLRDKTTIANLQGIPLLYPLNAVSTLCKRSHAEVCGMLGLNSLAKMEIEQSLALDLGDSPSSVDRSSSSSDITSDEDSEVDEHSTDGSQGAKQYDGEHGVHTVPTSTKDVNDDVARVNNWPEIGLDEPLDSALDQDVVGDDVRDVIVVGGDPEREGSPVPTTYLSCALGRSDEQTLEDLELGLFGIS</sequence>
<comment type="caution">
    <text evidence="2">The sequence shown here is derived from an EMBL/GenBank/DDBJ whole genome shotgun (WGS) entry which is preliminary data.</text>
</comment>